<dbReference type="EMBL" id="CP106795">
    <property type="protein sequence ID" value="UXY33320.1"/>
    <property type="molecule type" value="Genomic_DNA"/>
</dbReference>
<keyword evidence="2" id="KW-1185">Reference proteome</keyword>
<organism evidence="1 2">
    <name type="scientific">Streptomyces albidocamelliae</name>
    <dbReference type="NCBI Taxonomy" id="2981135"/>
    <lineage>
        <taxon>Bacteria</taxon>
        <taxon>Bacillati</taxon>
        <taxon>Actinomycetota</taxon>
        <taxon>Actinomycetes</taxon>
        <taxon>Kitasatosporales</taxon>
        <taxon>Streptomycetaceae</taxon>
        <taxon>Streptomyces</taxon>
    </lineage>
</organism>
<name>A0ABY6EEK6_9ACTN</name>
<dbReference type="Proteomes" id="UP001060733">
    <property type="component" value="Chromosome"/>
</dbReference>
<protein>
    <recommendedName>
        <fullName evidence="3">Transposase</fullName>
    </recommendedName>
</protein>
<evidence type="ECO:0008006" key="3">
    <source>
        <dbReference type="Google" id="ProtNLM"/>
    </source>
</evidence>
<dbReference type="RefSeq" id="WP_263276682.1">
    <property type="nucleotide sequence ID" value="NZ_CP106795.1"/>
</dbReference>
<evidence type="ECO:0000313" key="2">
    <source>
        <dbReference type="Proteomes" id="UP001060733"/>
    </source>
</evidence>
<evidence type="ECO:0000313" key="1">
    <source>
        <dbReference type="EMBL" id="UXY33320.1"/>
    </source>
</evidence>
<proteinExistence type="predicted"/>
<accession>A0ABY6EEK6</accession>
<gene>
    <name evidence="1" type="ORF">N8I86_00330</name>
</gene>
<sequence length="204" mass="22022">MVSLQRKREAVSKLSAHVVDHQGLPRPATPVLYELRSVAVPYGGCTEPSNVKAGGSSCPIRFQCAGCGFYRPDPSYLSAIEQHTNEPRADRKTAQAMDAAEFVITALTAQITAFEQVTDRMRRSLALLPAAERAEIEEASAVLRRARAGVCRRGLPGAADGSSVQPNACRACCGPRVPRTRAPHARWVHLLSHRGGSGVLRCPR</sequence>
<reference evidence="1" key="1">
    <citation type="submission" date="2022-10" db="EMBL/GenBank/DDBJ databases">
        <authorList>
            <person name="Mo P."/>
        </authorList>
    </citation>
    <scope>NUCLEOTIDE SEQUENCE</scope>
    <source>
        <strain evidence="1">HUAS 14-6</strain>
    </source>
</reference>